<protein>
    <submittedName>
        <fullName evidence="2">Uncharacterized protein</fullName>
    </submittedName>
</protein>
<evidence type="ECO:0000313" key="2">
    <source>
        <dbReference type="EMBL" id="OAQ90312.1"/>
    </source>
</evidence>
<accession>A0A179HK50</accession>
<reference evidence="2 3" key="1">
    <citation type="submission" date="2016-02" db="EMBL/GenBank/DDBJ databases">
        <title>Biosynthesis of antibiotic leucinostatins and their inhibition on Phytophthora in bio-control Purpureocillium lilacinum.</title>
        <authorList>
            <person name="Wang G."/>
            <person name="Liu Z."/>
            <person name="Lin R."/>
            <person name="Li E."/>
            <person name="Mao Z."/>
            <person name="Ling J."/>
            <person name="Yin W."/>
            <person name="Xie B."/>
        </authorList>
    </citation>
    <scope>NUCLEOTIDE SEQUENCE [LARGE SCALE GENOMIC DNA]</scope>
    <source>
        <strain evidence="2">PLFJ-1</strain>
    </source>
</reference>
<organism evidence="2 3">
    <name type="scientific">Purpureocillium lilacinum</name>
    <name type="common">Paecilomyces lilacinus</name>
    <dbReference type="NCBI Taxonomy" id="33203"/>
    <lineage>
        <taxon>Eukaryota</taxon>
        <taxon>Fungi</taxon>
        <taxon>Dikarya</taxon>
        <taxon>Ascomycota</taxon>
        <taxon>Pezizomycotina</taxon>
        <taxon>Sordariomycetes</taxon>
        <taxon>Hypocreomycetidae</taxon>
        <taxon>Hypocreales</taxon>
        <taxon>Ophiocordycipitaceae</taxon>
        <taxon>Purpureocillium</taxon>
    </lineage>
</organism>
<dbReference type="Proteomes" id="UP000078340">
    <property type="component" value="Unassembled WGS sequence"/>
</dbReference>
<evidence type="ECO:0000313" key="3">
    <source>
        <dbReference type="Proteomes" id="UP000078340"/>
    </source>
</evidence>
<proteinExistence type="predicted"/>
<feature type="region of interest" description="Disordered" evidence="1">
    <location>
        <begin position="112"/>
        <end position="137"/>
    </location>
</feature>
<dbReference type="AlphaFoldDB" id="A0A179HK50"/>
<comment type="caution">
    <text evidence="2">The sequence shown here is derived from an EMBL/GenBank/DDBJ whole genome shotgun (WGS) entry which is preliminary data.</text>
</comment>
<sequence length="267" mass="29106">MERFPPAKVAGASATAVDSCRGRLFQPHLTRDQRYQVPTVACLHGWLSPGNRPTLNHCLLALVATWPRCLSVDAIDPKLCGASPDPTRPPPTASSPPFSVFLSTHPSTAPRLLVLSPRSSSPPLPATPSRRRSEPRGSLLSTLVARLGFRIAALVSLPIRFSGRPSLDHSRSVRIYFRIARVGDFVHRPSRSPHSLDCINPFSGRVGILVLSTGSFVFSRGRQTSRRAQVSVHRERDVKATRLSGLVHATRYTSRPSPPVALIMGLP</sequence>
<evidence type="ECO:0000256" key="1">
    <source>
        <dbReference type="SAM" id="MobiDB-lite"/>
    </source>
</evidence>
<name>A0A179HK50_PURLI</name>
<gene>
    <name evidence="2" type="ORF">VFPFJ_04471</name>
</gene>
<dbReference type="EMBL" id="LSBI01000004">
    <property type="protein sequence ID" value="OAQ90312.1"/>
    <property type="molecule type" value="Genomic_DNA"/>
</dbReference>